<keyword evidence="4 19" id="KW-0812">Transmembrane</keyword>
<dbReference type="EC" id="2.3.1.45" evidence="13"/>
<feature type="transmembrane region" description="Helical" evidence="19">
    <location>
        <begin position="478"/>
        <end position="498"/>
    </location>
</feature>
<evidence type="ECO:0000256" key="9">
    <source>
        <dbReference type="ARBA" id="ARBA00023315"/>
    </source>
</evidence>
<comment type="catalytic activity">
    <reaction evidence="10">
        <text>a ganglioside GD3 (d18:1(4E)) + acetyl-CoA = a ganglioside Ac-O-7-GD3(d18:1(4E)) + CoA</text>
        <dbReference type="Rhea" id="RHEA:79499"/>
        <dbReference type="ChEBI" id="CHEBI:57287"/>
        <dbReference type="ChEBI" id="CHEBI:57288"/>
        <dbReference type="ChEBI" id="CHEBI:78436"/>
        <dbReference type="ChEBI" id="CHEBI:228242"/>
    </reaction>
    <physiologicalReaction direction="left-to-right" evidence="10">
        <dbReference type="Rhea" id="RHEA:79500"/>
    </physiologicalReaction>
</comment>
<evidence type="ECO:0000256" key="10">
    <source>
        <dbReference type="ARBA" id="ARBA00050175"/>
    </source>
</evidence>
<gene>
    <name evidence="21" type="primary">CASD1</name>
</gene>
<evidence type="ECO:0000256" key="13">
    <source>
        <dbReference type="ARBA" id="ARBA00067062"/>
    </source>
</evidence>
<feature type="region of interest" description="Disordered" evidence="18">
    <location>
        <begin position="1"/>
        <end position="76"/>
    </location>
</feature>
<evidence type="ECO:0000256" key="6">
    <source>
        <dbReference type="ARBA" id="ARBA00023034"/>
    </source>
</evidence>
<dbReference type="InterPro" id="IPR012419">
    <property type="entry name" value="Cas1_AcylTrans_dom"/>
</dbReference>
<accession>A0A8C2TH20</accession>
<feature type="transmembrane region" description="Helical" evidence="19">
    <location>
        <begin position="519"/>
        <end position="536"/>
    </location>
</feature>
<evidence type="ECO:0000256" key="8">
    <source>
        <dbReference type="ARBA" id="ARBA00023180"/>
    </source>
</evidence>
<evidence type="ECO:0000256" key="2">
    <source>
        <dbReference type="ARBA" id="ARBA00010666"/>
    </source>
</evidence>
<reference evidence="21" key="1">
    <citation type="submission" date="2015-11" db="EMBL/GenBank/DDBJ databases">
        <authorList>
            <consortium name="International Coturnix japonica Genome Analysis Consortium"/>
            <person name="Warren W."/>
            <person name="Burt D.W."/>
            <person name="Antin P.B."/>
            <person name="Lanford R."/>
            <person name="Gros J."/>
            <person name="Wilson R.K."/>
        </authorList>
    </citation>
    <scope>NUCLEOTIDE SEQUENCE [LARGE SCALE GENOMIC DNA]</scope>
</reference>
<feature type="transmembrane region" description="Helical" evidence="19">
    <location>
        <begin position="649"/>
        <end position="669"/>
    </location>
</feature>
<dbReference type="Proteomes" id="UP000694412">
    <property type="component" value="Chromosome 2"/>
</dbReference>
<dbReference type="GO" id="GO:0005975">
    <property type="term" value="P:carbohydrate metabolic process"/>
    <property type="evidence" value="ECO:0007669"/>
    <property type="project" value="UniProtKB-ARBA"/>
</dbReference>
<comment type="catalytic activity">
    <reaction evidence="11">
        <text>CMP-N-acetyl-beta-neuraminate + acetyl-CoA = CMP-N-acetyl-7-O-acetyl-beta-neuraminate + CoA</text>
        <dbReference type="Rhea" id="RHEA:79555"/>
        <dbReference type="ChEBI" id="CHEBI:57287"/>
        <dbReference type="ChEBI" id="CHEBI:57288"/>
        <dbReference type="ChEBI" id="CHEBI:57812"/>
        <dbReference type="ChEBI" id="CHEBI:229976"/>
    </reaction>
    <physiologicalReaction direction="left-to-right" evidence="11">
        <dbReference type="Rhea" id="RHEA:79556"/>
    </physiologicalReaction>
</comment>
<feature type="compositionally biased region" description="Basic and acidic residues" evidence="18">
    <location>
        <begin position="24"/>
        <end position="38"/>
    </location>
</feature>
<dbReference type="PANTHER" id="PTHR13533:SF1">
    <property type="entry name" value="N-ACETYLNEURAMINATE 9-O-ACETYLTRANSFERASE"/>
    <property type="match status" value="1"/>
</dbReference>
<evidence type="ECO:0000256" key="4">
    <source>
        <dbReference type="ARBA" id="ARBA00022692"/>
    </source>
</evidence>
<keyword evidence="8" id="KW-0325">Glycoprotein</keyword>
<comment type="catalytic activity">
    <reaction evidence="12">
        <text>CMP-N-acetyl-beta-neuraminate + acetyl-CoA = CMP-N-acetyl-9-O-acetyl-beta-neuraminate + CoA</text>
        <dbReference type="Rhea" id="RHEA:81827"/>
        <dbReference type="ChEBI" id="CHEBI:57287"/>
        <dbReference type="ChEBI" id="CHEBI:57288"/>
        <dbReference type="ChEBI" id="CHEBI:57812"/>
        <dbReference type="ChEBI" id="CHEBI:229947"/>
        <dbReference type="EC" id="2.3.1.45"/>
    </reaction>
    <physiologicalReaction direction="left-to-right" evidence="12">
        <dbReference type="Rhea" id="RHEA:81828"/>
    </physiologicalReaction>
</comment>
<feature type="transmembrane region" description="Helical" evidence="19">
    <location>
        <begin position="578"/>
        <end position="598"/>
    </location>
</feature>
<evidence type="ECO:0000256" key="11">
    <source>
        <dbReference type="ARBA" id="ARBA00050437"/>
    </source>
</evidence>
<comment type="subcellular location">
    <subcellularLocation>
        <location evidence="1">Golgi apparatus membrane</location>
        <topology evidence="1">Multi-pass membrane protein</topology>
    </subcellularLocation>
</comment>
<evidence type="ECO:0000313" key="22">
    <source>
        <dbReference type="Proteomes" id="UP000694412"/>
    </source>
</evidence>
<feature type="transmembrane region" description="Helical" evidence="19">
    <location>
        <begin position="427"/>
        <end position="448"/>
    </location>
</feature>
<reference evidence="21" key="3">
    <citation type="submission" date="2025-09" db="UniProtKB">
        <authorList>
            <consortium name="Ensembl"/>
        </authorList>
    </citation>
    <scope>IDENTIFICATION</scope>
</reference>
<dbReference type="FunFam" id="3.40.50.1110:FF:000050">
    <property type="entry name" value="N-acetylneuraminate 9-O-acetyltransferase"/>
    <property type="match status" value="1"/>
</dbReference>
<feature type="transmembrane region" description="Helical" evidence="19">
    <location>
        <begin position="604"/>
        <end position="628"/>
    </location>
</feature>
<evidence type="ECO:0000256" key="19">
    <source>
        <dbReference type="SAM" id="Phobius"/>
    </source>
</evidence>
<keyword evidence="9" id="KW-0012">Acyltransferase</keyword>
<evidence type="ECO:0000256" key="18">
    <source>
        <dbReference type="SAM" id="MobiDB-lite"/>
    </source>
</evidence>
<keyword evidence="22" id="KW-1185">Reference proteome</keyword>
<dbReference type="GO" id="GO:0047186">
    <property type="term" value="F:N-acetylneuraminate 9-O-acetyltransferase activity"/>
    <property type="evidence" value="ECO:0007669"/>
    <property type="project" value="UniProtKB-EC"/>
</dbReference>
<protein>
    <recommendedName>
        <fullName evidence="14">N-acetylneuraminate (7)9-O-acetyltransferase</fullName>
        <ecNumber evidence="13">2.3.1.45</ecNumber>
    </recommendedName>
    <alternativeName>
        <fullName evidence="15">CAS1 domain-containing protein 1</fullName>
    </alternativeName>
    <alternativeName>
        <fullName evidence="17">CAS1 protein</fullName>
    </alternativeName>
    <alternativeName>
        <fullName evidence="16">Sialate O-acetyltransferase</fullName>
    </alternativeName>
</protein>
<sequence length="675" mass="75637">MSQCSTLQRSECPALQRPGALGGGERRGGEGRGRERGGGGRRQLRPGGGGPGCSPPQRWGRWQPAAGAASAARGDPVLPRCARPLRRALLSWRSQDGGPGLHPGQAGDQLLLQREERQGAGAGRRPAARRLPRRLTPLPSEAKNCLIDKHIVFLGDSRIRQLFYSFIKIINPQIKEEGNKHGNIPFEDKSASVKVDFLWYPEVNGSMRQRIKSWTEGSVAKPHIIVAGAATWSIKIHNGSNEALAQYKINITSIAPLLEKLAKSSDVYWILQDPVYEDLLSESRKMITNEKIDAYNEAAVRILNSSSRNSKAKVKVFSVSKLIAQETIMKSSDGLHLPESSRDTNAMILMNVYCNKIMKPIDGSCCQPQPPLTLIQKANLFMKENKFYTHSSFFIPIIYILVLGVFYTENTKETKVLNREQTDEWKGWMQLVILIYHISGASTFLPVYMHIRVLVAAYLFQTGYGHFSYFWIKGDFGVYRVCQVVFHGMLFAFIYLALQKHQMISEGKGDPLFSSRVSNVLLFISIVSFLTYSIWASSCKNKAECNELHPSVSVVQILAFILIRNIPGYVRSVYSSFFAWFGKISLELFICQYHIWLAADTKGILVLIPGYPMFNVIVSTFIFVCVAHEISQITNDLAQIVVPKDNSTLLKRLLCIAGFFSGLLFFSAMQEQSRH</sequence>
<name>A0A8C2TH20_COTJA</name>
<organism evidence="21 22">
    <name type="scientific">Coturnix japonica</name>
    <name type="common">Japanese quail</name>
    <name type="synonym">Coturnix coturnix japonica</name>
    <dbReference type="NCBI Taxonomy" id="93934"/>
    <lineage>
        <taxon>Eukaryota</taxon>
        <taxon>Metazoa</taxon>
        <taxon>Chordata</taxon>
        <taxon>Craniata</taxon>
        <taxon>Vertebrata</taxon>
        <taxon>Euteleostomi</taxon>
        <taxon>Archelosauria</taxon>
        <taxon>Archosauria</taxon>
        <taxon>Dinosauria</taxon>
        <taxon>Saurischia</taxon>
        <taxon>Theropoda</taxon>
        <taxon>Coelurosauria</taxon>
        <taxon>Aves</taxon>
        <taxon>Neognathae</taxon>
        <taxon>Galloanserae</taxon>
        <taxon>Galliformes</taxon>
        <taxon>Phasianidae</taxon>
        <taxon>Perdicinae</taxon>
        <taxon>Coturnix</taxon>
    </lineage>
</organism>
<evidence type="ECO:0000256" key="7">
    <source>
        <dbReference type="ARBA" id="ARBA00023136"/>
    </source>
</evidence>
<comment type="similarity">
    <text evidence="2">Belongs to the PC-esterase family. CASD1 subfamily.</text>
</comment>
<dbReference type="Ensembl" id="ENSCJPT00005019475.1">
    <property type="protein sequence ID" value="ENSCJPP00005013577.1"/>
    <property type="gene ID" value="ENSCJPG00005011435.1"/>
</dbReference>
<keyword evidence="6" id="KW-0333">Golgi apparatus</keyword>
<dbReference type="PANTHER" id="PTHR13533">
    <property type="entry name" value="N-ACETYLNEURAMINATE 9-O-ACETYLTRANSFERASE"/>
    <property type="match status" value="1"/>
</dbReference>
<feature type="transmembrane region" description="Helical" evidence="19">
    <location>
        <begin position="455"/>
        <end position="472"/>
    </location>
</feature>
<feature type="compositionally biased region" description="Low complexity" evidence="18">
    <location>
        <begin position="65"/>
        <end position="76"/>
    </location>
</feature>
<evidence type="ECO:0000256" key="17">
    <source>
        <dbReference type="ARBA" id="ARBA00082364"/>
    </source>
</evidence>
<evidence type="ECO:0000256" key="14">
    <source>
        <dbReference type="ARBA" id="ARBA00074770"/>
    </source>
</evidence>
<evidence type="ECO:0000313" key="21">
    <source>
        <dbReference type="Ensembl" id="ENSCJPP00005013577.1"/>
    </source>
</evidence>
<evidence type="ECO:0000256" key="1">
    <source>
        <dbReference type="ARBA" id="ARBA00004653"/>
    </source>
</evidence>
<dbReference type="GO" id="GO:0000139">
    <property type="term" value="C:Golgi membrane"/>
    <property type="evidence" value="ECO:0007669"/>
    <property type="project" value="UniProtKB-SubCell"/>
</dbReference>
<dbReference type="GeneTree" id="ENSGT00390000004037"/>
<evidence type="ECO:0000256" key="15">
    <source>
        <dbReference type="ARBA" id="ARBA00078650"/>
    </source>
</evidence>
<dbReference type="AlphaFoldDB" id="A0A8C2TH20"/>
<keyword evidence="3" id="KW-0808">Transferase</keyword>
<evidence type="ECO:0000259" key="20">
    <source>
        <dbReference type="Pfam" id="PF07779"/>
    </source>
</evidence>
<feature type="transmembrane region" description="Helical" evidence="19">
    <location>
        <begin position="387"/>
        <end position="407"/>
    </location>
</feature>
<proteinExistence type="inferred from homology"/>
<keyword evidence="5 19" id="KW-1133">Transmembrane helix</keyword>
<keyword evidence="7 19" id="KW-0472">Membrane</keyword>
<feature type="domain" description="Cas1p 10 TM acyl transferase" evidence="20">
    <location>
        <begin position="485"/>
        <end position="653"/>
    </location>
</feature>
<dbReference type="Pfam" id="PF07779">
    <property type="entry name" value="Cas1_AcylT"/>
    <property type="match status" value="1"/>
</dbReference>
<evidence type="ECO:0000256" key="16">
    <source>
        <dbReference type="ARBA" id="ARBA00080552"/>
    </source>
</evidence>
<evidence type="ECO:0000256" key="3">
    <source>
        <dbReference type="ARBA" id="ARBA00022679"/>
    </source>
</evidence>
<reference evidence="21" key="2">
    <citation type="submission" date="2025-08" db="UniProtKB">
        <authorList>
            <consortium name="Ensembl"/>
        </authorList>
    </citation>
    <scope>IDENTIFICATION</scope>
</reference>
<evidence type="ECO:0000256" key="5">
    <source>
        <dbReference type="ARBA" id="ARBA00022989"/>
    </source>
</evidence>
<evidence type="ECO:0000256" key="12">
    <source>
        <dbReference type="ARBA" id="ARBA00051271"/>
    </source>
</evidence>